<name>A0ABN9V7R2_9DINO</name>
<sequence length="160" mass="16072">MFSCTRGMILRRLLCLAGAAAASAAADSTCLASGGACEDPELVSLGQLGRPAVLSTSRLKETLVELSDEALLIEDSGPQEFELPAAWVAPKAALPAASSAPPRQGAAPRAAGAAAEDSAAGHARVLLATLAFVLWARAGAALWARRAGAAERLVGSGEAP</sequence>
<feature type="chain" id="PRO_5045239153" evidence="1">
    <location>
        <begin position="26"/>
        <end position="160"/>
    </location>
</feature>
<keyword evidence="3" id="KW-1185">Reference proteome</keyword>
<dbReference type="Proteomes" id="UP001189429">
    <property type="component" value="Unassembled WGS sequence"/>
</dbReference>
<evidence type="ECO:0000313" key="3">
    <source>
        <dbReference type="Proteomes" id="UP001189429"/>
    </source>
</evidence>
<feature type="signal peptide" evidence="1">
    <location>
        <begin position="1"/>
        <end position="25"/>
    </location>
</feature>
<keyword evidence="1" id="KW-0732">Signal</keyword>
<dbReference type="EMBL" id="CAUYUJ010016639">
    <property type="protein sequence ID" value="CAK0867398.1"/>
    <property type="molecule type" value="Genomic_DNA"/>
</dbReference>
<gene>
    <name evidence="2" type="ORF">PCOR1329_LOCUS54348</name>
</gene>
<evidence type="ECO:0000313" key="2">
    <source>
        <dbReference type="EMBL" id="CAK0867398.1"/>
    </source>
</evidence>
<feature type="non-terminal residue" evidence="2">
    <location>
        <position position="160"/>
    </location>
</feature>
<accession>A0ABN9V7R2</accession>
<reference evidence="2" key="1">
    <citation type="submission" date="2023-10" db="EMBL/GenBank/DDBJ databases">
        <authorList>
            <person name="Chen Y."/>
            <person name="Shah S."/>
            <person name="Dougan E. K."/>
            <person name="Thang M."/>
            <person name="Chan C."/>
        </authorList>
    </citation>
    <scope>NUCLEOTIDE SEQUENCE [LARGE SCALE GENOMIC DNA]</scope>
</reference>
<comment type="caution">
    <text evidence="2">The sequence shown here is derived from an EMBL/GenBank/DDBJ whole genome shotgun (WGS) entry which is preliminary data.</text>
</comment>
<protein>
    <submittedName>
        <fullName evidence="2">Uncharacterized protein</fullName>
    </submittedName>
</protein>
<organism evidence="2 3">
    <name type="scientific">Prorocentrum cordatum</name>
    <dbReference type="NCBI Taxonomy" id="2364126"/>
    <lineage>
        <taxon>Eukaryota</taxon>
        <taxon>Sar</taxon>
        <taxon>Alveolata</taxon>
        <taxon>Dinophyceae</taxon>
        <taxon>Prorocentrales</taxon>
        <taxon>Prorocentraceae</taxon>
        <taxon>Prorocentrum</taxon>
    </lineage>
</organism>
<evidence type="ECO:0000256" key="1">
    <source>
        <dbReference type="SAM" id="SignalP"/>
    </source>
</evidence>
<proteinExistence type="predicted"/>